<evidence type="ECO:0000256" key="1">
    <source>
        <dbReference type="SAM" id="MobiDB-lite"/>
    </source>
</evidence>
<name>A0AAV5R9J9_PICKL</name>
<dbReference type="InterPro" id="IPR039634">
    <property type="entry name" value="Bul1-like"/>
</dbReference>
<dbReference type="PANTHER" id="PTHR31904">
    <property type="entry name" value="BYPASS OF STOP CODON PROTEIN 5-RELATED"/>
    <property type="match status" value="1"/>
</dbReference>
<evidence type="ECO:0000313" key="5">
    <source>
        <dbReference type="Proteomes" id="UP001378960"/>
    </source>
</evidence>
<dbReference type="GO" id="GO:0016874">
    <property type="term" value="F:ligase activity"/>
    <property type="evidence" value="ECO:0007669"/>
    <property type="project" value="UniProtKB-KW"/>
</dbReference>
<feature type="region of interest" description="Disordered" evidence="1">
    <location>
        <begin position="142"/>
        <end position="174"/>
    </location>
</feature>
<comment type="caution">
    <text evidence="4">The sequence shown here is derived from an EMBL/GenBank/DDBJ whole genome shotgun (WGS) entry which is preliminary data.</text>
</comment>
<feature type="domain" description="Bul1 C-terminal" evidence="3">
    <location>
        <begin position="778"/>
        <end position="856"/>
    </location>
</feature>
<evidence type="ECO:0000259" key="2">
    <source>
        <dbReference type="Pfam" id="PF04425"/>
    </source>
</evidence>
<proteinExistence type="predicted"/>
<keyword evidence="4" id="KW-0436">Ligase</keyword>
<dbReference type="Pfam" id="PF04426">
    <property type="entry name" value="Bul1_C"/>
    <property type="match status" value="1"/>
</dbReference>
<reference evidence="4 5" key="1">
    <citation type="journal article" date="2023" name="Elife">
        <title>Identification of key yeast species and microbe-microbe interactions impacting larval growth of Drosophila in the wild.</title>
        <authorList>
            <person name="Mure A."/>
            <person name="Sugiura Y."/>
            <person name="Maeda R."/>
            <person name="Honda K."/>
            <person name="Sakurai N."/>
            <person name="Takahashi Y."/>
            <person name="Watada M."/>
            <person name="Katoh T."/>
            <person name="Gotoh A."/>
            <person name="Gotoh Y."/>
            <person name="Taniguchi I."/>
            <person name="Nakamura K."/>
            <person name="Hayashi T."/>
            <person name="Katayama T."/>
            <person name="Uemura T."/>
            <person name="Hattori Y."/>
        </authorList>
    </citation>
    <scope>NUCLEOTIDE SEQUENCE [LARGE SCALE GENOMIC DNA]</scope>
    <source>
        <strain evidence="4 5">PK-24</strain>
    </source>
</reference>
<keyword evidence="5" id="KW-1185">Reference proteome</keyword>
<dbReference type="InterPro" id="IPR007519">
    <property type="entry name" value="Bul1_N"/>
</dbReference>
<dbReference type="Pfam" id="PF04425">
    <property type="entry name" value="Bul1_N"/>
    <property type="match status" value="1"/>
</dbReference>
<sequence>MKGNPLSEVPLKINPKLNSYGSHDSTINRNNNLHSEIDNNNNTIDNDDESSVLEDVLPSFEMHNYMFNRTIYDTENIALLSQPPTYDGITLDNKGPKVIPITNQFANPPLHADLDSDMQTICHTYTHTHTLNGEVEEEVAINNNNNNNSNNNNDDDDDLLGPPPPLTTDPNNFVDPTKNPNLLLLNNLEKFQRIELPIHIQVVLTKNIPKLNVKSERENPLRQYRPGDIVCGYVLIQNKSNEPIPFEMQLLSLEGELLVPHPTNPDEIIKKKFLKTYDLSACFHYGCIDLQGVSFDKTKDDVDNTQIGFGNDRTIMPNIVHKKMFAFKLPNYLLDTSCFDQLPNHLKLPPSFGVDRTAFNGYGKSIKVNPLLGYGRLDRYGSPIRSMDFANEGQAISYSIKCQFIGRNLDFYKKFYTHETKHNFDFIILKSVDYFFRIETSNCFDEQLIDNPHGEVSTAKQIQIIEKMVTDKLNEILERTNLKHIGIEDPRKQDEIIFSSLPSSKKSTPLNSSELTPTLTDTKTSITDDTGFTRLKNISFVKDFFNKVEGDLSISLSMHKNAQIKSLKPKQFTSRKRTSSLSSLTVSPVSSNSASATSLANLNTSFSNTSLSNLHSNSTLTPVTSQLRSNNESFTSLNSLNLKPVSSDKSLESYTEQNIHNENIYIHLEFKPPNSISSKRNSSKVNLPNLITISPNLKIFNIQSPYPIPITFDNKFIFNGGLDNFNLSNMRKKFSFYYHQLVEVLKELEAGLARSIYNKVNGLSRLYTTEQIIKKVFETQTIDLHNQWKFNSNSNIYECDFQIPLHFDLKNIDKLSAMCLVPTFQQCHLSRLYAVDIEVSVKKSKQRVNMCFPLSVV</sequence>
<feature type="domain" description="Bul1 N-terminal" evidence="2">
    <location>
        <begin position="39"/>
        <end position="479"/>
    </location>
</feature>
<accession>A0AAV5R9J9</accession>
<dbReference type="PANTHER" id="PTHR31904:SF1">
    <property type="entry name" value="BYPASS OF STOP CODON PROTEIN 5-RELATED"/>
    <property type="match status" value="1"/>
</dbReference>
<dbReference type="EMBL" id="BTGB01000009">
    <property type="protein sequence ID" value="GMM48226.1"/>
    <property type="molecule type" value="Genomic_DNA"/>
</dbReference>
<dbReference type="InterPro" id="IPR022794">
    <property type="entry name" value="Bul1_C"/>
</dbReference>
<dbReference type="Proteomes" id="UP001378960">
    <property type="component" value="Unassembled WGS sequence"/>
</dbReference>
<feature type="compositionally biased region" description="Low complexity" evidence="1">
    <location>
        <begin position="142"/>
        <end position="152"/>
    </location>
</feature>
<dbReference type="AlphaFoldDB" id="A0AAV5R9J9"/>
<evidence type="ECO:0000313" key="4">
    <source>
        <dbReference type="EMBL" id="GMM48226.1"/>
    </source>
</evidence>
<organism evidence="4 5">
    <name type="scientific">Pichia kluyveri</name>
    <name type="common">Yeast</name>
    <dbReference type="NCBI Taxonomy" id="36015"/>
    <lineage>
        <taxon>Eukaryota</taxon>
        <taxon>Fungi</taxon>
        <taxon>Dikarya</taxon>
        <taxon>Ascomycota</taxon>
        <taxon>Saccharomycotina</taxon>
        <taxon>Pichiomycetes</taxon>
        <taxon>Pichiales</taxon>
        <taxon>Pichiaceae</taxon>
        <taxon>Pichia</taxon>
    </lineage>
</organism>
<gene>
    <name evidence="4" type="ORF">DAPK24_048240</name>
</gene>
<protein>
    <submittedName>
        <fullName evidence="4">Ubiquitin-ubiquitin ligase</fullName>
    </submittedName>
</protein>
<evidence type="ECO:0000259" key="3">
    <source>
        <dbReference type="Pfam" id="PF04426"/>
    </source>
</evidence>